<gene>
    <name evidence="7 11" type="primary">tmk</name>
    <name evidence="11" type="ORF">FRACA_1510007</name>
</gene>
<dbReference type="SUPFAM" id="SSF103473">
    <property type="entry name" value="MFS general substrate transporter"/>
    <property type="match status" value="1"/>
</dbReference>
<reference evidence="11 12" key="1">
    <citation type="submission" date="2017-06" db="EMBL/GenBank/DDBJ databases">
        <authorList>
            <person name="Kim H.J."/>
            <person name="Triplett B.A."/>
        </authorList>
    </citation>
    <scope>NUCLEOTIDE SEQUENCE [LARGE SCALE GENOMIC DNA]</scope>
    <source>
        <strain evidence="11">FRACA_ARgP5</strain>
    </source>
</reference>
<keyword evidence="4 9" id="KW-0812">Transmembrane</keyword>
<keyword evidence="6 9" id="KW-0472">Membrane</keyword>
<feature type="transmembrane region" description="Helical" evidence="9">
    <location>
        <begin position="400"/>
        <end position="420"/>
    </location>
</feature>
<evidence type="ECO:0000256" key="4">
    <source>
        <dbReference type="ARBA" id="ARBA00022692"/>
    </source>
</evidence>
<dbReference type="InterPro" id="IPR018094">
    <property type="entry name" value="Thymidylate_kinase"/>
</dbReference>
<dbReference type="SUPFAM" id="SSF52540">
    <property type="entry name" value="P-loop containing nucleoside triphosphate hydrolases"/>
    <property type="match status" value="1"/>
</dbReference>
<comment type="subcellular location">
    <subcellularLocation>
        <location evidence="1">Cell membrane</location>
        <topology evidence="1">Multi-pass membrane protein</topology>
    </subcellularLocation>
</comment>
<feature type="transmembrane region" description="Helical" evidence="9">
    <location>
        <begin position="366"/>
        <end position="388"/>
    </location>
</feature>
<keyword evidence="5 9" id="KW-1133">Transmembrane helix</keyword>
<dbReference type="RefSeq" id="WP_423748046.1">
    <property type="nucleotide sequence ID" value="NZ_FZMO01000059.1"/>
</dbReference>
<evidence type="ECO:0000256" key="3">
    <source>
        <dbReference type="ARBA" id="ARBA00022475"/>
    </source>
</evidence>
<keyword evidence="2" id="KW-0813">Transport</keyword>
<dbReference type="NCBIfam" id="TIGR00041">
    <property type="entry name" value="DTMP_kinase"/>
    <property type="match status" value="1"/>
</dbReference>
<dbReference type="Pfam" id="PF02223">
    <property type="entry name" value="Thymidylate_kin"/>
    <property type="match status" value="1"/>
</dbReference>
<protein>
    <recommendedName>
        <fullName evidence="7">Thymidylate kinase</fullName>
        <ecNumber evidence="7">2.7.4.9</ecNumber>
    </recommendedName>
    <alternativeName>
        <fullName evidence="7">dTMP kinase</fullName>
    </alternativeName>
</protein>
<dbReference type="CDD" id="cd06173">
    <property type="entry name" value="MFS_MefA_like"/>
    <property type="match status" value="1"/>
</dbReference>
<dbReference type="GO" id="GO:0005886">
    <property type="term" value="C:plasma membrane"/>
    <property type="evidence" value="ECO:0007669"/>
    <property type="project" value="UniProtKB-SubCell"/>
</dbReference>
<keyword evidence="7" id="KW-0547">Nucleotide-binding</keyword>
<dbReference type="InterPro" id="IPR027417">
    <property type="entry name" value="P-loop_NTPase"/>
</dbReference>
<dbReference type="InterPro" id="IPR010290">
    <property type="entry name" value="TM_effector"/>
</dbReference>
<keyword evidence="12" id="KW-1185">Reference proteome</keyword>
<evidence type="ECO:0000256" key="9">
    <source>
        <dbReference type="SAM" id="Phobius"/>
    </source>
</evidence>
<dbReference type="PANTHER" id="PTHR43266">
    <property type="entry name" value="MACROLIDE-EFFLUX PROTEIN"/>
    <property type="match status" value="1"/>
</dbReference>
<evidence type="ECO:0000313" key="11">
    <source>
        <dbReference type="EMBL" id="SNQ46716.1"/>
    </source>
</evidence>
<dbReference type="InterPro" id="IPR039430">
    <property type="entry name" value="Thymidylate_kin-like_dom"/>
</dbReference>
<keyword evidence="7 11" id="KW-0808">Transferase</keyword>
<comment type="similarity">
    <text evidence="7">Belongs to the thymidylate kinase family.</text>
</comment>
<evidence type="ECO:0000256" key="1">
    <source>
        <dbReference type="ARBA" id="ARBA00004651"/>
    </source>
</evidence>
<feature type="transmembrane region" description="Helical" evidence="9">
    <location>
        <begin position="148"/>
        <end position="169"/>
    </location>
</feature>
<dbReference type="Pfam" id="PF05977">
    <property type="entry name" value="MFS_3"/>
    <property type="match status" value="1"/>
</dbReference>
<evidence type="ECO:0000256" key="8">
    <source>
        <dbReference type="SAM" id="MobiDB-lite"/>
    </source>
</evidence>
<dbReference type="Gene3D" id="1.20.1250.20">
    <property type="entry name" value="MFS general substrate transporter like domains"/>
    <property type="match status" value="1"/>
</dbReference>
<feature type="transmembrane region" description="Helical" evidence="9">
    <location>
        <begin position="181"/>
        <end position="205"/>
    </location>
</feature>
<feature type="compositionally biased region" description="Basic residues" evidence="8">
    <location>
        <begin position="100"/>
        <end position="111"/>
    </location>
</feature>
<name>A0A2I2KM44_9ACTN</name>
<dbReference type="PANTHER" id="PTHR43266:SF2">
    <property type="entry name" value="MAJOR FACILITATOR SUPERFAMILY (MFS) PROFILE DOMAIN-CONTAINING PROTEIN"/>
    <property type="match status" value="1"/>
</dbReference>
<comment type="caution">
    <text evidence="7">Lacks conserved residue(s) required for the propagation of feature annotation.</text>
</comment>
<evidence type="ECO:0000256" key="6">
    <source>
        <dbReference type="ARBA" id="ARBA00023136"/>
    </source>
</evidence>
<feature type="transmembrane region" description="Helical" evidence="9">
    <location>
        <begin position="314"/>
        <end position="333"/>
    </location>
</feature>
<feature type="region of interest" description="Disordered" evidence="8">
    <location>
        <begin position="1"/>
        <end position="131"/>
    </location>
</feature>
<evidence type="ECO:0000259" key="10">
    <source>
        <dbReference type="Pfam" id="PF02223"/>
    </source>
</evidence>
<dbReference type="Gene3D" id="3.40.50.300">
    <property type="entry name" value="P-loop containing nucleotide triphosphate hydrolases"/>
    <property type="match status" value="1"/>
</dbReference>
<dbReference type="CDD" id="cd01672">
    <property type="entry name" value="TMPK"/>
    <property type="match status" value="1"/>
</dbReference>
<evidence type="ECO:0000313" key="12">
    <source>
        <dbReference type="Proteomes" id="UP000234331"/>
    </source>
</evidence>
<proteinExistence type="inferred from homology"/>
<keyword evidence="7" id="KW-0067">ATP-binding</keyword>
<feature type="transmembrane region" description="Helical" evidence="9">
    <location>
        <begin position="456"/>
        <end position="478"/>
    </location>
</feature>
<comment type="catalytic activity">
    <reaction evidence="7">
        <text>dTMP + ATP = dTDP + ADP</text>
        <dbReference type="Rhea" id="RHEA:13517"/>
        <dbReference type="ChEBI" id="CHEBI:30616"/>
        <dbReference type="ChEBI" id="CHEBI:58369"/>
        <dbReference type="ChEBI" id="CHEBI:63528"/>
        <dbReference type="ChEBI" id="CHEBI:456216"/>
        <dbReference type="EC" id="2.7.4.9"/>
    </reaction>
</comment>
<dbReference type="GO" id="GO:0004798">
    <property type="term" value="F:dTMP kinase activity"/>
    <property type="evidence" value="ECO:0007669"/>
    <property type="project" value="UniProtKB-UniRule"/>
</dbReference>
<dbReference type="HAMAP" id="MF_00165">
    <property type="entry name" value="Thymidylate_kinase"/>
    <property type="match status" value="1"/>
</dbReference>
<organism evidence="11 12">
    <name type="scientific">Frankia canadensis</name>
    <dbReference type="NCBI Taxonomy" id="1836972"/>
    <lineage>
        <taxon>Bacteria</taxon>
        <taxon>Bacillati</taxon>
        <taxon>Actinomycetota</taxon>
        <taxon>Actinomycetes</taxon>
        <taxon>Frankiales</taxon>
        <taxon>Frankiaceae</taxon>
        <taxon>Frankia</taxon>
    </lineage>
</organism>
<evidence type="ECO:0000256" key="7">
    <source>
        <dbReference type="HAMAP-Rule" id="MF_00165"/>
    </source>
</evidence>
<evidence type="ECO:0000256" key="5">
    <source>
        <dbReference type="ARBA" id="ARBA00022989"/>
    </source>
</evidence>
<dbReference type="GO" id="GO:0006235">
    <property type="term" value="P:dTTP biosynthetic process"/>
    <property type="evidence" value="ECO:0007669"/>
    <property type="project" value="UniProtKB-UniRule"/>
</dbReference>
<feature type="transmembrane region" description="Helical" evidence="9">
    <location>
        <begin position="274"/>
        <end position="294"/>
    </location>
</feature>
<feature type="transmembrane region" description="Helical" evidence="9">
    <location>
        <begin position="533"/>
        <end position="553"/>
    </location>
</feature>
<dbReference type="AlphaFoldDB" id="A0A2I2KM44"/>
<keyword evidence="7" id="KW-0545">Nucleotide biosynthesis</keyword>
<feature type="domain" description="Thymidylate kinase-like" evidence="10">
    <location>
        <begin position="592"/>
        <end position="797"/>
    </location>
</feature>
<evidence type="ECO:0000256" key="2">
    <source>
        <dbReference type="ARBA" id="ARBA00022448"/>
    </source>
</evidence>
<feature type="transmembrane region" description="Helical" evidence="9">
    <location>
        <begin position="490"/>
        <end position="513"/>
    </location>
</feature>
<keyword evidence="7 11" id="KW-0418">Kinase</keyword>
<dbReference type="InterPro" id="IPR036259">
    <property type="entry name" value="MFS_trans_sf"/>
</dbReference>
<dbReference type="EMBL" id="FZMO01000059">
    <property type="protein sequence ID" value="SNQ46716.1"/>
    <property type="molecule type" value="Genomic_DNA"/>
</dbReference>
<dbReference type="EC" id="2.7.4.9" evidence="7"/>
<dbReference type="Proteomes" id="UP000234331">
    <property type="component" value="Unassembled WGS sequence"/>
</dbReference>
<dbReference type="GO" id="GO:0005524">
    <property type="term" value="F:ATP binding"/>
    <property type="evidence" value="ECO:0007669"/>
    <property type="project" value="UniProtKB-UniRule"/>
</dbReference>
<accession>A0A2I2KM44</accession>
<sequence length="814" mass="85553">MVRPIGRSHGPTDAAPADAGSTRADLAQAEPVRADLAPPDATPVETTVEHSAPATGIPGADRPTADQPAADQPAAPPSHPASGDDADPRAGGSPGTARRGTCRPRMRRASSRHPVTTVPSPPPRADATDGGDSDIVAVLRIPEFRRMWIQLSLSSLGDWMGLLATTALVTQLQESFSGQAYAIGSLLIVRLMPALILGPLAGALADRLDRRLTMVVTDVIRFGLFVSIPIIGTLEWLLIASFLVEAVTLVWAPAKDASVPHLVPRERLAAANTLSLIMTYGTAPLAAAIFTLLATISRALGPSVSFFRDSSVDLALYFNAATFLGSAIVIWGLRGIGRAARPESGPEPGFLASITEGWRYVGQDRLVRGLVVGILGGFAGAGCVIALGRLYVEILGGGDSAYGVLFGAVFIGLAAGMAAGPKLLGDYSRTRLFGVCVTAAGVTLVVVAVIPNLVIACILVVAVGAFAGVAWVTGYTLLQAEVSDELRGRTFALVQSLVRIDLLVVLAAAPGLVGLIGSHGVHLWGDITVRADGVTVVLLCGGLLAVAVGLFAYRQMDERAGVAVWPELWNALRGRRPASSRLPRHGGFLIAVEGIEGSGRTTQVELLRGWLAEQGREIVVTSGSGGTETGAGLRALLFDPATRLHTRTEALLDAADRAEHVARVIEPALARGAIVVSDQYIDAAAAYQSAHGTPVSDELGRLTQWAVQALTPDLTVLLDLPPEVGLRRAGALAPAPQAHDPAEVLDAEVLDAEMLDAEMLDYHHRVRDALRRQARRDASHYLVVDATQDRDEIHATIRARLASRLTRHVIPTAV</sequence>
<feature type="transmembrane region" description="Helical" evidence="9">
    <location>
        <begin position="432"/>
        <end position="450"/>
    </location>
</feature>
<dbReference type="GO" id="GO:0006233">
    <property type="term" value="P:dTDP biosynthetic process"/>
    <property type="evidence" value="ECO:0007669"/>
    <property type="project" value="InterPro"/>
</dbReference>
<comment type="function">
    <text evidence="7">Phosphorylation of dTMP to form dTDP in both de novo and salvage pathways of dTTP synthesis.</text>
</comment>
<feature type="compositionally biased region" description="Low complexity" evidence="8">
    <location>
        <begin position="60"/>
        <end position="73"/>
    </location>
</feature>
<keyword evidence="3" id="KW-1003">Cell membrane</keyword>